<keyword evidence="6" id="KW-0175">Coiled coil</keyword>
<evidence type="ECO:0000256" key="2">
    <source>
        <dbReference type="ARBA" id="ARBA00022614"/>
    </source>
</evidence>
<comment type="similarity">
    <text evidence="1">Belongs to the disease resistance NB-LRR family.</text>
</comment>
<dbReference type="InterPro" id="IPR002182">
    <property type="entry name" value="NB-ARC"/>
</dbReference>
<feature type="domain" description="Disease resistance R13L4/SHOC-2-like LRR" evidence="10">
    <location>
        <begin position="615"/>
        <end position="765"/>
    </location>
</feature>
<keyword evidence="12" id="KW-1185">Reference proteome</keyword>
<dbReference type="InterPro" id="IPR058922">
    <property type="entry name" value="WHD_DRP"/>
</dbReference>
<comment type="caution">
    <text evidence="11">The sequence shown here is derived from an EMBL/GenBank/DDBJ whole genome shotgun (WGS) entry which is preliminary data.</text>
</comment>
<feature type="domain" description="Disease resistance protein winged helix" evidence="9">
    <location>
        <begin position="370"/>
        <end position="441"/>
    </location>
</feature>
<evidence type="ECO:0000313" key="11">
    <source>
        <dbReference type="EMBL" id="KAF8711340.1"/>
    </source>
</evidence>
<dbReference type="GO" id="GO:0009626">
    <property type="term" value="P:plant-type hypersensitive response"/>
    <property type="evidence" value="ECO:0007669"/>
    <property type="project" value="UniProtKB-ARBA"/>
</dbReference>
<name>A0A835BQU5_9POAL</name>
<accession>A0A835BQU5</accession>
<feature type="domain" description="NB-ARC" evidence="7">
    <location>
        <begin position="162"/>
        <end position="325"/>
    </location>
</feature>
<dbReference type="Gene3D" id="3.80.10.10">
    <property type="entry name" value="Ribonuclease Inhibitor"/>
    <property type="match status" value="1"/>
</dbReference>
<dbReference type="Pfam" id="PF23559">
    <property type="entry name" value="WHD_DRP"/>
    <property type="match status" value="1"/>
</dbReference>
<evidence type="ECO:0000256" key="6">
    <source>
        <dbReference type="ARBA" id="ARBA00023054"/>
    </source>
</evidence>
<organism evidence="11 12">
    <name type="scientific">Digitaria exilis</name>
    <dbReference type="NCBI Taxonomy" id="1010633"/>
    <lineage>
        <taxon>Eukaryota</taxon>
        <taxon>Viridiplantae</taxon>
        <taxon>Streptophyta</taxon>
        <taxon>Embryophyta</taxon>
        <taxon>Tracheophyta</taxon>
        <taxon>Spermatophyta</taxon>
        <taxon>Magnoliopsida</taxon>
        <taxon>Liliopsida</taxon>
        <taxon>Poales</taxon>
        <taxon>Poaceae</taxon>
        <taxon>PACMAD clade</taxon>
        <taxon>Panicoideae</taxon>
        <taxon>Panicodae</taxon>
        <taxon>Paniceae</taxon>
        <taxon>Anthephorinae</taxon>
        <taxon>Digitaria</taxon>
    </lineage>
</organism>
<feature type="domain" description="Disease resistance N-terminal" evidence="8">
    <location>
        <begin position="1"/>
        <end position="82"/>
    </location>
</feature>
<dbReference type="CDD" id="cd14798">
    <property type="entry name" value="RX-CC_like"/>
    <property type="match status" value="1"/>
</dbReference>
<dbReference type="GO" id="GO:0043531">
    <property type="term" value="F:ADP binding"/>
    <property type="evidence" value="ECO:0007669"/>
    <property type="project" value="InterPro"/>
</dbReference>
<dbReference type="InterPro" id="IPR027417">
    <property type="entry name" value="P-loop_NTPase"/>
</dbReference>
<evidence type="ECO:0000313" key="12">
    <source>
        <dbReference type="Proteomes" id="UP000636709"/>
    </source>
</evidence>
<evidence type="ECO:0000256" key="1">
    <source>
        <dbReference type="ARBA" id="ARBA00008894"/>
    </source>
</evidence>
<evidence type="ECO:0000256" key="4">
    <source>
        <dbReference type="ARBA" id="ARBA00022741"/>
    </source>
</evidence>
<dbReference type="OrthoDB" id="640443at2759"/>
<keyword evidence="2" id="KW-0433">Leucine-rich repeat</keyword>
<evidence type="ECO:0000256" key="5">
    <source>
        <dbReference type="ARBA" id="ARBA00022821"/>
    </source>
</evidence>
<dbReference type="Pfam" id="PF00931">
    <property type="entry name" value="NB-ARC"/>
    <property type="match status" value="1"/>
</dbReference>
<dbReference type="InterPro" id="IPR032675">
    <property type="entry name" value="LRR_dom_sf"/>
</dbReference>
<dbReference type="SUPFAM" id="SSF52540">
    <property type="entry name" value="P-loop containing nucleoside triphosphate hydrolases"/>
    <property type="match status" value="1"/>
</dbReference>
<dbReference type="SUPFAM" id="SSF52058">
    <property type="entry name" value="L domain-like"/>
    <property type="match status" value="1"/>
</dbReference>
<gene>
    <name evidence="11" type="ORF">HU200_029368</name>
</gene>
<dbReference type="Gene3D" id="3.40.50.300">
    <property type="entry name" value="P-loop containing nucleotide triphosphate hydrolases"/>
    <property type="match status" value="1"/>
</dbReference>
<dbReference type="GO" id="GO:0042742">
    <property type="term" value="P:defense response to bacterium"/>
    <property type="evidence" value="ECO:0007669"/>
    <property type="project" value="UniProtKB-ARBA"/>
</dbReference>
<dbReference type="InterPro" id="IPR038005">
    <property type="entry name" value="RX-like_CC"/>
</dbReference>
<evidence type="ECO:0000259" key="9">
    <source>
        <dbReference type="Pfam" id="PF23559"/>
    </source>
</evidence>
<keyword evidence="5" id="KW-0611">Plant defense</keyword>
<dbReference type="Proteomes" id="UP000636709">
    <property type="component" value="Unassembled WGS sequence"/>
</dbReference>
<dbReference type="PRINTS" id="PR00364">
    <property type="entry name" value="DISEASERSIST"/>
</dbReference>
<reference evidence="11" key="1">
    <citation type="submission" date="2020-07" db="EMBL/GenBank/DDBJ databases">
        <title>Genome sequence and genetic diversity analysis of an under-domesticated orphan crop, white fonio (Digitaria exilis).</title>
        <authorList>
            <person name="Bennetzen J.L."/>
            <person name="Chen S."/>
            <person name="Ma X."/>
            <person name="Wang X."/>
            <person name="Yssel A.E.J."/>
            <person name="Chaluvadi S.R."/>
            <person name="Johnson M."/>
            <person name="Gangashetty P."/>
            <person name="Hamidou F."/>
            <person name="Sanogo M.D."/>
            <person name="Zwaenepoel A."/>
            <person name="Wallace J."/>
            <person name="Van De Peer Y."/>
            <person name="Van Deynze A."/>
        </authorList>
    </citation>
    <scope>NUCLEOTIDE SEQUENCE</scope>
    <source>
        <tissue evidence="11">Leaves</tissue>
    </source>
</reference>
<sequence length="797" mass="91065">MNSVVEKLVALMGEQYEKHKAIRRDVAFLKDELGSMNAVLKKLAGMEELDPQTMDWRNQVMGMAFDIEDSMDDFMHRVCEDANTDDTGFIAKIRQYVNELRVRHHFTKQLQELKSRVIEVSERRKRYKLDEGAYRSSFVAIDTGSSALYTEAGNLVGIDDPIDGILKLLDMEGDASVQSLRVVSIVGFGGLGKTTLANEVYRKLRGKYDCEIFISVSQRPDLLSILSRIIHKLGIAQLNHAVQLEDLIENIRGHLKYRRYFVVVDDIWDASVWEILRCAFPDNLEASKVITTTRIESVAKACCAYRPEFIYRMRPLDDQNSAKLFIVESDISLSSNLRTNPTLEGMRQVLKLSYNNLPLHLKNCLLYIGMYPEDHSIEKEDLVRLWAAEGFVSNITDEDTEKVAGSYFNELVNRSMIQPTYTDYNGEVWRCKVHDMILDLIRLKSEEENFLRVVDNARQMALSLQSRVRRLSLHVAFGENQDKATAASLNMTHIRSFAVFGNSSFIPPISKFKCIRVLNLKDRHTDEHESIDLTPIYKLFQLRYLNVSRKARLPAQMRYLKCLETLDLKKLDGDVPSDIVHLPYLMHWLVPAGKKLPDGICSMKSLCTLRYFDVSVPRWIGQHHNLSKLLLTVNTLIQDDIDLLAQLPNLCHLELDIRKSLKERILIHGGGVAFPVLKYLLLSCFKTWLLFETGAMPNIQKLELKHDGRGLEGDNPSVPEGIAHLLNLKELHVVISDGFSIGTGITEADAEATYRNALKMHPRHRDIKIRITLFCLVMTRPAYLYDSDEGETAQESQ</sequence>
<dbReference type="FunFam" id="1.10.10.10:FF:000322">
    <property type="entry name" value="Probable disease resistance protein At1g63360"/>
    <property type="match status" value="1"/>
</dbReference>
<dbReference type="Pfam" id="PF23598">
    <property type="entry name" value="LRR_14"/>
    <property type="match status" value="2"/>
</dbReference>
<dbReference type="Pfam" id="PF18052">
    <property type="entry name" value="Rx_N"/>
    <property type="match status" value="1"/>
</dbReference>
<dbReference type="Gene3D" id="1.10.10.10">
    <property type="entry name" value="Winged helix-like DNA-binding domain superfamily/Winged helix DNA-binding domain"/>
    <property type="match status" value="1"/>
</dbReference>
<dbReference type="GO" id="GO:0002758">
    <property type="term" value="P:innate immune response-activating signaling pathway"/>
    <property type="evidence" value="ECO:0007669"/>
    <property type="project" value="UniProtKB-ARBA"/>
</dbReference>
<feature type="domain" description="Disease resistance R13L4/SHOC-2-like LRR" evidence="10">
    <location>
        <begin position="493"/>
        <end position="614"/>
    </location>
</feature>
<dbReference type="InterPro" id="IPR044974">
    <property type="entry name" value="Disease_R_plants"/>
</dbReference>
<dbReference type="InterPro" id="IPR036388">
    <property type="entry name" value="WH-like_DNA-bd_sf"/>
</dbReference>
<dbReference type="InterPro" id="IPR055414">
    <property type="entry name" value="LRR_R13L4/SHOC2-like"/>
</dbReference>
<dbReference type="InterPro" id="IPR041118">
    <property type="entry name" value="Rx_N"/>
</dbReference>
<protein>
    <submittedName>
        <fullName evidence="11">Uncharacterized protein</fullName>
    </submittedName>
</protein>
<dbReference type="AlphaFoldDB" id="A0A835BQU5"/>
<evidence type="ECO:0000256" key="3">
    <source>
        <dbReference type="ARBA" id="ARBA00022737"/>
    </source>
</evidence>
<evidence type="ECO:0000259" key="8">
    <source>
        <dbReference type="Pfam" id="PF18052"/>
    </source>
</evidence>
<dbReference type="PANTHER" id="PTHR23155:SF906">
    <property type="entry name" value="OS08G0205100 PROTEIN"/>
    <property type="match status" value="1"/>
</dbReference>
<dbReference type="EMBL" id="JACEFO010001753">
    <property type="protein sequence ID" value="KAF8711340.1"/>
    <property type="molecule type" value="Genomic_DNA"/>
</dbReference>
<evidence type="ECO:0000259" key="10">
    <source>
        <dbReference type="Pfam" id="PF23598"/>
    </source>
</evidence>
<keyword evidence="3" id="KW-0677">Repeat</keyword>
<proteinExistence type="inferred from homology"/>
<dbReference type="Gene3D" id="1.20.5.4130">
    <property type="match status" value="1"/>
</dbReference>
<keyword evidence="4" id="KW-0547">Nucleotide-binding</keyword>
<evidence type="ECO:0000259" key="7">
    <source>
        <dbReference type="Pfam" id="PF00931"/>
    </source>
</evidence>
<dbReference type="PANTHER" id="PTHR23155">
    <property type="entry name" value="DISEASE RESISTANCE PROTEIN RP"/>
    <property type="match status" value="1"/>
</dbReference>